<name>A0A7M2WQC4_9BACT</name>
<evidence type="ECO:0000313" key="6">
    <source>
        <dbReference type="Proteomes" id="UP000593765"/>
    </source>
</evidence>
<dbReference type="Proteomes" id="UP000593765">
    <property type="component" value="Chromosome"/>
</dbReference>
<dbReference type="RefSeq" id="WP_206290645.1">
    <property type="nucleotide sequence ID" value="NZ_CP063458.1"/>
</dbReference>
<feature type="domain" description="Radical SAM core" evidence="4">
    <location>
        <begin position="65"/>
        <end position="302"/>
    </location>
</feature>
<keyword evidence="2" id="KW-0408">Iron</keyword>
<dbReference type="SMART" id="SM00729">
    <property type="entry name" value="Elp3"/>
    <property type="match status" value="1"/>
</dbReference>
<protein>
    <submittedName>
        <fullName evidence="5">PA0069 family radical SAM protein</fullName>
    </submittedName>
</protein>
<evidence type="ECO:0000256" key="2">
    <source>
        <dbReference type="ARBA" id="ARBA00023004"/>
    </source>
</evidence>
<evidence type="ECO:0000313" key="5">
    <source>
        <dbReference type="EMBL" id="QOV87735.1"/>
    </source>
</evidence>
<dbReference type="SFLD" id="SFLDG01084">
    <property type="entry name" value="Uncharacterised_Radical_SAM_Su"/>
    <property type="match status" value="1"/>
</dbReference>
<keyword evidence="3" id="KW-0411">Iron-sulfur</keyword>
<proteinExistence type="predicted"/>
<dbReference type="SUPFAM" id="SSF102114">
    <property type="entry name" value="Radical SAM enzymes"/>
    <property type="match status" value="1"/>
</dbReference>
<dbReference type="Gene3D" id="3.80.30.30">
    <property type="match status" value="1"/>
</dbReference>
<dbReference type="AlphaFoldDB" id="A0A7M2WQC4"/>
<dbReference type="Pfam" id="PF04055">
    <property type="entry name" value="Radical_SAM"/>
    <property type="match status" value="1"/>
</dbReference>
<dbReference type="KEGG" id="hbs:IPV69_15740"/>
<dbReference type="EMBL" id="CP063458">
    <property type="protein sequence ID" value="QOV87735.1"/>
    <property type="molecule type" value="Genomic_DNA"/>
</dbReference>
<reference evidence="5 6" key="1">
    <citation type="submission" date="2020-10" db="EMBL/GenBank/DDBJ databases">
        <title>Wide distribution of Phycisphaera-like planctomycetes from WD2101 soil group in peatlands and genome analysis of the first cultivated representative.</title>
        <authorList>
            <person name="Dedysh S.N."/>
            <person name="Beletsky A.V."/>
            <person name="Ivanova A."/>
            <person name="Kulichevskaya I.S."/>
            <person name="Suzina N.E."/>
            <person name="Philippov D.A."/>
            <person name="Rakitin A.L."/>
            <person name="Mardanov A.V."/>
            <person name="Ravin N.V."/>
        </authorList>
    </citation>
    <scope>NUCLEOTIDE SEQUENCE [LARGE SCALE GENOMIC DNA]</scope>
    <source>
        <strain evidence="5 6">M1803</strain>
    </source>
</reference>
<dbReference type="InterPro" id="IPR040086">
    <property type="entry name" value="MJ0683-like"/>
</dbReference>
<dbReference type="GO" id="GO:0046872">
    <property type="term" value="F:metal ion binding"/>
    <property type="evidence" value="ECO:0007669"/>
    <property type="project" value="UniProtKB-KW"/>
</dbReference>
<gene>
    <name evidence="5" type="ORF">IPV69_15740</name>
</gene>
<keyword evidence="1" id="KW-0479">Metal-binding</keyword>
<dbReference type="SFLD" id="SFLDS00029">
    <property type="entry name" value="Radical_SAM"/>
    <property type="match status" value="1"/>
</dbReference>
<sequence length="357" mass="39603">MSRPLPVISGRAAQANPLNRFETLKFDREMEHWEHDAEAIEELGKVPTQYLVDSTRAILARNDSPDIGFSVSINPYRGCEHGCIYCYARPTHEYLGFSSGLDFETRIMVKPNAPKLLREALADPKYEPDCIAISGVTDCYQPIERQLKITRGCLEVLLEAGNPAGIVTKSALVTRDIDILSEMAKKQLIAVYISVTSLDIELSRKMEPRAPSPKRRLEAIAKLSAAGVPVGVITAPVVPGLTDHEVPAILKAAADAGARFGGYVPLRLPFQVKDLFADWLEQHFPDRKDKVLNRVREMRGGKLNDSNFNTRMTGQGVWADELRGIYLLGHRKAGLGKSPPLSIDHFKRPAVGQLLLW</sequence>
<dbReference type="PROSITE" id="PS51918">
    <property type="entry name" value="RADICAL_SAM"/>
    <property type="match status" value="1"/>
</dbReference>
<dbReference type="InterPro" id="IPR007197">
    <property type="entry name" value="rSAM"/>
</dbReference>
<evidence type="ECO:0000256" key="1">
    <source>
        <dbReference type="ARBA" id="ARBA00022723"/>
    </source>
</evidence>
<dbReference type="GO" id="GO:0003824">
    <property type="term" value="F:catalytic activity"/>
    <property type="evidence" value="ECO:0007669"/>
    <property type="project" value="InterPro"/>
</dbReference>
<dbReference type="CDD" id="cd01335">
    <property type="entry name" value="Radical_SAM"/>
    <property type="match status" value="1"/>
</dbReference>
<dbReference type="PANTHER" id="PTHR43432:SF3">
    <property type="entry name" value="SLR0285 PROTEIN"/>
    <property type="match status" value="1"/>
</dbReference>
<dbReference type="InterPro" id="IPR058240">
    <property type="entry name" value="rSAM_sf"/>
</dbReference>
<dbReference type="NCBIfam" id="NF033668">
    <property type="entry name" value="rSAM_PA0069"/>
    <property type="match status" value="1"/>
</dbReference>
<evidence type="ECO:0000259" key="4">
    <source>
        <dbReference type="PROSITE" id="PS51918"/>
    </source>
</evidence>
<dbReference type="GO" id="GO:0051536">
    <property type="term" value="F:iron-sulfur cluster binding"/>
    <property type="evidence" value="ECO:0007669"/>
    <property type="project" value="UniProtKB-KW"/>
</dbReference>
<organism evidence="5 6">
    <name type="scientific">Humisphaera borealis</name>
    <dbReference type="NCBI Taxonomy" id="2807512"/>
    <lineage>
        <taxon>Bacteria</taxon>
        <taxon>Pseudomonadati</taxon>
        <taxon>Planctomycetota</taxon>
        <taxon>Phycisphaerae</taxon>
        <taxon>Tepidisphaerales</taxon>
        <taxon>Tepidisphaeraceae</taxon>
        <taxon>Humisphaera</taxon>
    </lineage>
</organism>
<keyword evidence="6" id="KW-1185">Reference proteome</keyword>
<evidence type="ECO:0000256" key="3">
    <source>
        <dbReference type="ARBA" id="ARBA00023014"/>
    </source>
</evidence>
<dbReference type="InterPro" id="IPR006638">
    <property type="entry name" value="Elp3/MiaA/NifB-like_rSAM"/>
</dbReference>
<accession>A0A7M2WQC4</accession>
<dbReference type="PANTHER" id="PTHR43432">
    <property type="entry name" value="SLR0285 PROTEIN"/>
    <property type="match status" value="1"/>
</dbReference>